<sequence length="167" mass="19222">MTVIPTLETERLRLRPMTIEDWPQYEQLMQSDRSQFMGGPTPRHVTWGIFSHDIAHWVLFGHGALMVDDKTTGKTVGQIGLNHGPLFPEHELGWFLYDGFEGHGYALEAAQRMRKWAFEELGLKTLVSYIDPKNERSRKLAERMGAVIDPDAERHDPVDLVYRHPAL</sequence>
<dbReference type="GO" id="GO:0016747">
    <property type="term" value="F:acyltransferase activity, transferring groups other than amino-acyl groups"/>
    <property type="evidence" value="ECO:0007669"/>
    <property type="project" value="InterPro"/>
</dbReference>
<reference evidence="3" key="1">
    <citation type="submission" date="2016-10" db="EMBL/GenBank/DDBJ databases">
        <authorList>
            <person name="Varghese N."/>
            <person name="Submissions S."/>
        </authorList>
    </citation>
    <scope>NUCLEOTIDE SEQUENCE [LARGE SCALE GENOMIC DNA]</scope>
    <source>
        <strain evidence="3">DSM 17465</strain>
    </source>
</reference>
<dbReference type="RefSeq" id="WP_083417230.1">
    <property type="nucleotide sequence ID" value="NZ_FPBD01000007.1"/>
</dbReference>
<dbReference type="PANTHER" id="PTHR43792">
    <property type="entry name" value="GNAT FAMILY, PUTATIVE (AFU_ORTHOLOGUE AFUA_3G00765)-RELATED-RELATED"/>
    <property type="match status" value="1"/>
</dbReference>
<dbReference type="PROSITE" id="PS51186">
    <property type="entry name" value="GNAT"/>
    <property type="match status" value="1"/>
</dbReference>
<keyword evidence="2" id="KW-0808">Transferase</keyword>
<evidence type="ECO:0000313" key="3">
    <source>
        <dbReference type="Proteomes" id="UP000183371"/>
    </source>
</evidence>
<feature type="domain" description="N-acetyltransferase" evidence="1">
    <location>
        <begin position="12"/>
        <end position="167"/>
    </location>
</feature>
<dbReference type="Gene3D" id="3.40.630.30">
    <property type="match status" value="1"/>
</dbReference>
<dbReference type="Pfam" id="PF13302">
    <property type="entry name" value="Acetyltransf_3"/>
    <property type="match status" value="1"/>
</dbReference>
<proteinExistence type="predicted"/>
<dbReference type="SUPFAM" id="SSF55729">
    <property type="entry name" value="Acyl-CoA N-acyltransferases (Nat)"/>
    <property type="match status" value="1"/>
</dbReference>
<dbReference type="PANTHER" id="PTHR43792:SF1">
    <property type="entry name" value="N-ACETYLTRANSFERASE DOMAIN-CONTAINING PROTEIN"/>
    <property type="match status" value="1"/>
</dbReference>
<name>A0A1I7D0V0_9HYPH</name>
<gene>
    <name evidence="2" type="ORF">SAMN05444141_107123</name>
</gene>
<dbReference type="InterPro" id="IPR000182">
    <property type="entry name" value="GNAT_dom"/>
</dbReference>
<protein>
    <submittedName>
        <fullName evidence="2">Protein N-acetyltransferase, RimJ/RimL family</fullName>
    </submittedName>
</protein>
<accession>A0A1I7D0V0</accession>
<keyword evidence="3" id="KW-1185">Reference proteome</keyword>
<dbReference type="Proteomes" id="UP000183371">
    <property type="component" value="Unassembled WGS sequence"/>
</dbReference>
<dbReference type="InterPro" id="IPR051531">
    <property type="entry name" value="N-acetyltransferase"/>
</dbReference>
<dbReference type="EMBL" id="FPBD01000007">
    <property type="protein sequence ID" value="SFU05350.1"/>
    <property type="molecule type" value="Genomic_DNA"/>
</dbReference>
<organism evidence="2 3">
    <name type="scientific">Pseudovibrio denitrificans</name>
    <dbReference type="NCBI Taxonomy" id="258256"/>
    <lineage>
        <taxon>Bacteria</taxon>
        <taxon>Pseudomonadati</taxon>
        <taxon>Pseudomonadota</taxon>
        <taxon>Alphaproteobacteria</taxon>
        <taxon>Hyphomicrobiales</taxon>
        <taxon>Stappiaceae</taxon>
        <taxon>Pseudovibrio</taxon>
    </lineage>
</organism>
<dbReference type="AlphaFoldDB" id="A0A1I7D0V0"/>
<dbReference type="InterPro" id="IPR016181">
    <property type="entry name" value="Acyl_CoA_acyltransferase"/>
</dbReference>
<evidence type="ECO:0000259" key="1">
    <source>
        <dbReference type="PROSITE" id="PS51186"/>
    </source>
</evidence>
<evidence type="ECO:0000313" key="2">
    <source>
        <dbReference type="EMBL" id="SFU05350.1"/>
    </source>
</evidence>